<evidence type="ECO:0000313" key="4">
    <source>
        <dbReference type="Proteomes" id="UP000199074"/>
    </source>
</evidence>
<sequence length="786" mass="82692">MATDIERLIVSLEASTTKYERALAKANGETDKRVRSIQRQFNSLSASAKSMESRMVGSFGVVGRAFGVLGIALTTTSIIQMTSAWTDLNSRVNNAAGSLERGAAVLGRLSDMARRTYSSLEQTAEGYLQNQQALSALGYSTQQQLDLVETLNNSLVISAVRGDRARSVMDAWSKAMAGGKLSGDDLNTIIQSGGRLSKALADSMGVSVNELRRLGSEGKITTDVMFGVTSQLEQLRIEADNMPATVSDGFVLLRDAVFNFIGQADAAVGSSNRLAEAIIRIADAINNLPESKGWDRFWGFMGDSLAQFVEEGEREIGFISNVIDALSQKDPAEVFVKLNAALGGNVRTAQDFELALADAEQAVANLAANTAGRFGTAVAETENGVVTLGEAVQDLFQQALEGKGSAEAAEEAIRALGSVGDPEFADLQAVISSVIGNLYAMRDAATAARAAVANATTDLGAMPSWRQFNKDLGPDLSTDGRPGGPIRPPTQGGGGSRGGGGGRSSADRYGDELSRWRDRTAELEKMTAVQRALNPLVNDYGYALEKAKAQLELENAATKAGIALSPERRAEIEGLAEAYAVATAEAAKLAEAQGANVKQMEALRDAAQNALQTMIDGFLEGKSAGEIFANVLSDIGKELISMGMNNIFGSGSGGFGIFGQLFGKGFSKGGYTGAGGVRQPAGVVHKGEVVWSQRDIARAGGVGVVEAMRRGARGYADGGIVSMPPMPAMPSSSRGDSGPSFTFAPTIDARGADVAAVARLERVVAKQQAEFTGRVKEIVRTRGHKW</sequence>
<feature type="compositionally biased region" description="Gly residues" evidence="1">
    <location>
        <begin position="491"/>
        <end position="503"/>
    </location>
</feature>
<dbReference type="InterPro" id="IPR013491">
    <property type="entry name" value="Tape_meas_N"/>
</dbReference>
<feature type="region of interest" description="Disordered" evidence="1">
    <location>
        <begin position="465"/>
        <end position="511"/>
    </location>
</feature>
<organism evidence="3 4">
    <name type="scientific">Devosia crocina</name>
    <dbReference type="NCBI Taxonomy" id="429728"/>
    <lineage>
        <taxon>Bacteria</taxon>
        <taxon>Pseudomonadati</taxon>
        <taxon>Pseudomonadota</taxon>
        <taxon>Alphaproteobacteria</taxon>
        <taxon>Hyphomicrobiales</taxon>
        <taxon>Devosiaceae</taxon>
        <taxon>Devosia</taxon>
    </lineage>
</organism>
<gene>
    <name evidence="3" type="ORF">SAMN05216456_1905</name>
</gene>
<evidence type="ECO:0000259" key="2">
    <source>
        <dbReference type="Pfam" id="PF20155"/>
    </source>
</evidence>
<dbReference type="Pfam" id="PF20155">
    <property type="entry name" value="TMP_3"/>
    <property type="match status" value="1"/>
</dbReference>
<keyword evidence="4" id="KW-1185">Reference proteome</keyword>
<feature type="domain" description="Tape measure protein N-terminal" evidence="2">
    <location>
        <begin position="77"/>
        <end position="265"/>
    </location>
</feature>
<dbReference type="OrthoDB" id="38641at2"/>
<dbReference type="STRING" id="429728.SAMN05216456_1905"/>
<protein>
    <submittedName>
        <fullName evidence="3">Tape measure domain-containing protein</fullName>
    </submittedName>
</protein>
<dbReference type="AlphaFoldDB" id="A0A1I7NES3"/>
<evidence type="ECO:0000313" key="3">
    <source>
        <dbReference type="EMBL" id="SFV33161.1"/>
    </source>
</evidence>
<accession>A0A1I7NES3</accession>
<proteinExistence type="predicted"/>
<evidence type="ECO:0000256" key="1">
    <source>
        <dbReference type="SAM" id="MobiDB-lite"/>
    </source>
</evidence>
<reference evidence="3 4" key="1">
    <citation type="submission" date="2016-10" db="EMBL/GenBank/DDBJ databases">
        <authorList>
            <person name="de Groot N.N."/>
        </authorList>
    </citation>
    <scope>NUCLEOTIDE SEQUENCE [LARGE SCALE GENOMIC DNA]</scope>
    <source>
        <strain evidence="3 4">IPL20</strain>
    </source>
</reference>
<dbReference type="Proteomes" id="UP000199074">
    <property type="component" value="Unassembled WGS sequence"/>
</dbReference>
<dbReference type="EMBL" id="FPCK01000001">
    <property type="protein sequence ID" value="SFV33161.1"/>
    <property type="molecule type" value="Genomic_DNA"/>
</dbReference>
<name>A0A1I7NES3_9HYPH</name>
<dbReference type="NCBIfam" id="TIGR02675">
    <property type="entry name" value="tape_meas_nterm"/>
    <property type="match status" value="1"/>
</dbReference>